<organism evidence="1">
    <name type="scientific">marine metagenome</name>
    <dbReference type="NCBI Taxonomy" id="408172"/>
    <lineage>
        <taxon>unclassified sequences</taxon>
        <taxon>metagenomes</taxon>
        <taxon>ecological metagenomes</taxon>
    </lineage>
</organism>
<gene>
    <name evidence="1" type="ORF">METZ01_LOCUS115999</name>
</gene>
<name>A0A381XEH7_9ZZZZ</name>
<protein>
    <submittedName>
        <fullName evidence="1">Uncharacterized protein</fullName>
    </submittedName>
</protein>
<sequence>MLPEWEIVIQQIGMSFEIISLKEPISADQFSVVIVTTKGAKNEKDVLLHYLNSGGSILTEAEMGKWLFNIGTVPAFVNTIEPTKDPIFNGVLPGFI</sequence>
<feature type="non-terminal residue" evidence="1">
    <location>
        <position position="96"/>
    </location>
</feature>
<reference evidence="1" key="1">
    <citation type="submission" date="2018-05" db="EMBL/GenBank/DDBJ databases">
        <authorList>
            <person name="Lanie J.A."/>
            <person name="Ng W.-L."/>
            <person name="Kazmierczak K.M."/>
            <person name="Andrzejewski T.M."/>
            <person name="Davidsen T.M."/>
            <person name="Wayne K.J."/>
            <person name="Tettelin H."/>
            <person name="Glass J.I."/>
            <person name="Rusch D."/>
            <person name="Podicherti R."/>
            <person name="Tsui H.-C.T."/>
            <person name="Winkler M.E."/>
        </authorList>
    </citation>
    <scope>NUCLEOTIDE SEQUENCE</scope>
</reference>
<proteinExistence type="predicted"/>
<dbReference type="AlphaFoldDB" id="A0A381XEH7"/>
<dbReference type="EMBL" id="UINC01014890">
    <property type="protein sequence ID" value="SVA63145.1"/>
    <property type="molecule type" value="Genomic_DNA"/>
</dbReference>
<accession>A0A381XEH7</accession>
<evidence type="ECO:0000313" key="1">
    <source>
        <dbReference type="EMBL" id="SVA63145.1"/>
    </source>
</evidence>